<name>A0AAV1I124_9CHLO</name>
<evidence type="ECO:0000313" key="10">
    <source>
        <dbReference type="Proteomes" id="UP001314263"/>
    </source>
</evidence>
<dbReference type="NCBIfam" id="NF009205">
    <property type="entry name" value="PRK12553.1"/>
    <property type="match status" value="1"/>
</dbReference>
<dbReference type="GO" id="GO:0009536">
    <property type="term" value="C:plastid"/>
    <property type="evidence" value="ECO:0007669"/>
    <property type="project" value="UniProtKB-ARBA"/>
</dbReference>
<comment type="caution">
    <text evidence="9">The sequence shown here is derived from an EMBL/GenBank/DDBJ whole genome shotgun (WGS) entry which is preliminary data.</text>
</comment>
<proteinExistence type="inferred from homology"/>
<feature type="active site" evidence="6">
    <location>
        <position position="182"/>
    </location>
</feature>
<evidence type="ECO:0000256" key="4">
    <source>
        <dbReference type="ARBA" id="ARBA00022825"/>
    </source>
</evidence>
<dbReference type="GO" id="GO:0051117">
    <property type="term" value="F:ATPase binding"/>
    <property type="evidence" value="ECO:0007669"/>
    <property type="project" value="TreeGrafter"/>
</dbReference>
<gene>
    <name evidence="9" type="primary">CLPP5</name>
    <name evidence="9" type="ORF">CVIRNUC_003766</name>
</gene>
<evidence type="ECO:0000256" key="7">
    <source>
        <dbReference type="RuleBase" id="RU000549"/>
    </source>
</evidence>
<dbReference type="InterPro" id="IPR029045">
    <property type="entry name" value="ClpP/crotonase-like_dom_sf"/>
</dbReference>
<dbReference type="NCBIfam" id="NF001368">
    <property type="entry name" value="PRK00277.1"/>
    <property type="match status" value="1"/>
</dbReference>
<evidence type="ECO:0000256" key="2">
    <source>
        <dbReference type="ARBA" id="ARBA00022670"/>
    </source>
</evidence>
<keyword evidence="10" id="KW-1185">Reference proteome</keyword>
<evidence type="ECO:0000256" key="6">
    <source>
        <dbReference type="PROSITE-ProRule" id="PRU10086"/>
    </source>
</evidence>
<evidence type="ECO:0000256" key="5">
    <source>
        <dbReference type="PROSITE-ProRule" id="PRU10085"/>
    </source>
</evidence>
<organism evidence="9 10">
    <name type="scientific">Coccomyxa viridis</name>
    <dbReference type="NCBI Taxonomy" id="1274662"/>
    <lineage>
        <taxon>Eukaryota</taxon>
        <taxon>Viridiplantae</taxon>
        <taxon>Chlorophyta</taxon>
        <taxon>core chlorophytes</taxon>
        <taxon>Trebouxiophyceae</taxon>
        <taxon>Trebouxiophyceae incertae sedis</taxon>
        <taxon>Coccomyxaceae</taxon>
        <taxon>Coccomyxa</taxon>
    </lineage>
</organism>
<accession>A0AAV1I124</accession>
<evidence type="ECO:0000256" key="3">
    <source>
        <dbReference type="ARBA" id="ARBA00022801"/>
    </source>
</evidence>
<evidence type="ECO:0000313" key="9">
    <source>
        <dbReference type="EMBL" id="CAK0770429.1"/>
    </source>
</evidence>
<dbReference type="AlphaFoldDB" id="A0AAV1I124"/>
<dbReference type="Pfam" id="PF00574">
    <property type="entry name" value="CLP_protease"/>
    <property type="match status" value="1"/>
</dbReference>
<keyword evidence="4 7" id="KW-0720">Serine protease</keyword>
<protein>
    <recommendedName>
        <fullName evidence="8">ATP-dependent Clp protease proteolytic subunit</fullName>
        <ecNumber evidence="7">3.4.21.92</ecNumber>
    </recommendedName>
</protein>
<dbReference type="PANTHER" id="PTHR10381">
    <property type="entry name" value="ATP-DEPENDENT CLP PROTEASE PROTEOLYTIC SUBUNIT"/>
    <property type="match status" value="1"/>
</dbReference>
<dbReference type="PANTHER" id="PTHR10381:SF12">
    <property type="entry name" value="ATP-DEPENDENT CLP PROTEASE PROTEOLYTIC SUBUNIT 5, CHLOROPLASTIC"/>
    <property type="match status" value="1"/>
</dbReference>
<evidence type="ECO:0000256" key="1">
    <source>
        <dbReference type="ARBA" id="ARBA00007039"/>
    </source>
</evidence>
<keyword evidence="3 7" id="KW-0378">Hydrolase</keyword>
<dbReference type="PRINTS" id="PR00127">
    <property type="entry name" value="CLPPROTEASEP"/>
</dbReference>
<reference evidence="9 10" key="1">
    <citation type="submission" date="2023-10" db="EMBL/GenBank/DDBJ databases">
        <authorList>
            <person name="Maclean D."/>
            <person name="Macfadyen A."/>
        </authorList>
    </citation>
    <scope>NUCLEOTIDE SEQUENCE [LARGE SCALE GENOMIC DNA]</scope>
</reference>
<dbReference type="PROSITE" id="PS00381">
    <property type="entry name" value="CLP_PROTEASE_SER"/>
    <property type="match status" value="1"/>
</dbReference>
<comment type="similarity">
    <text evidence="1 8">Belongs to the peptidase S14 family.</text>
</comment>
<dbReference type="GO" id="GO:0004176">
    <property type="term" value="F:ATP-dependent peptidase activity"/>
    <property type="evidence" value="ECO:0007669"/>
    <property type="project" value="InterPro"/>
</dbReference>
<evidence type="ECO:0000256" key="8">
    <source>
        <dbReference type="RuleBase" id="RU003567"/>
    </source>
</evidence>
<dbReference type="GO" id="GO:0006515">
    <property type="term" value="P:protein quality control for misfolded or incompletely synthesized proteins"/>
    <property type="evidence" value="ECO:0007669"/>
    <property type="project" value="TreeGrafter"/>
</dbReference>
<feature type="active site" evidence="5">
    <location>
        <position position="157"/>
    </location>
</feature>
<dbReference type="SUPFAM" id="SSF52096">
    <property type="entry name" value="ClpP/crotonase"/>
    <property type="match status" value="1"/>
</dbReference>
<dbReference type="Proteomes" id="UP001314263">
    <property type="component" value="Unassembled WGS sequence"/>
</dbReference>
<dbReference type="EC" id="3.4.21.92" evidence="7"/>
<dbReference type="GO" id="GO:0004252">
    <property type="term" value="F:serine-type endopeptidase activity"/>
    <property type="evidence" value="ECO:0007669"/>
    <property type="project" value="UniProtKB-EC"/>
</dbReference>
<dbReference type="InterPro" id="IPR018215">
    <property type="entry name" value="ClpP_Ser_AS"/>
</dbReference>
<dbReference type="HAMAP" id="MF_00444">
    <property type="entry name" value="ClpP"/>
    <property type="match status" value="1"/>
</dbReference>
<dbReference type="FunFam" id="3.90.226.10:FF:000014">
    <property type="entry name" value="ATP-dependent Clp protease proteolytic subunit"/>
    <property type="match status" value="1"/>
</dbReference>
<dbReference type="InterPro" id="IPR001907">
    <property type="entry name" value="ClpP"/>
</dbReference>
<dbReference type="PROSITE" id="PS00382">
    <property type="entry name" value="CLP_PROTEASE_HIS"/>
    <property type="match status" value="1"/>
</dbReference>
<dbReference type="Gene3D" id="3.90.226.10">
    <property type="entry name" value="2-enoyl-CoA Hydratase, Chain A, domain 1"/>
    <property type="match status" value="1"/>
</dbReference>
<dbReference type="EMBL" id="CAUYUE010000004">
    <property type="protein sequence ID" value="CAK0770429.1"/>
    <property type="molecule type" value="Genomic_DNA"/>
</dbReference>
<dbReference type="GO" id="GO:0009368">
    <property type="term" value="C:endopeptidase Clp complex"/>
    <property type="evidence" value="ECO:0007669"/>
    <property type="project" value="TreeGrafter"/>
</dbReference>
<dbReference type="CDD" id="cd07017">
    <property type="entry name" value="S14_ClpP_2"/>
    <property type="match status" value="1"/>
</dbReference>
<sequence>MEQALASPLLLTPNKCFSQRQAVLLRQRGPATRRVQCNAERSSPALWTPISQRDVSNLVICGQGPPPPNPQVVERFQQVISQLFQQRIVRMGGPVDDDMANLIVAQLLYLDSVSPSKDITMYVNSPGGSVTAGMAVFDTMRHIRPDVSTVCVGLAASMGAFLLASGGQGKRYSLPNSRIMIHQPLGGAQGQAADIEIQANEILHHKLTLNGYLAEFTGQSMDTITQDTDRDFFMGAEEAVEYGLIDAVISRPQLIAATNGASP</sequence>
<keyword evidence="2 7" id="KW-0645">Protease</keyword>
<dbReference type="InterPro" id="IPR033135">
    <property type="entry name" value="ClpP_His_AS"/>
</dbReference>
<dbReference type="InterPro" id="IPR023562">
    <property type="entry name" value="ClpP/TepA"/>
</dbReference>